<dbReference type="AlphaFoldDB" id="A0A840IJ87"/>
<evidence type="ECO:0000313" key="5">
    <source>
        <dbReference type="Proteomes" id="UP000585272"/>
    </source>
</evidence>
<feature type="domain" description="Flavin reductase like" evidence="3">
    <location>
        <begin position="23"/>
        <end position="165"/>
    </location>
</feature>
<name>A0A840IJ87_9ACTN</name>
<accession>A0A840IJ87</accession>
<evidence type="ECO:0000259" key="3">
    <source>
        <dbReference type="SMART" id="SM00903"/>
    </source>
</evidence>
<dbReference type="SMART" id="SM00903">
    <property type="entry name" value="Flavin_Reduct"/>
    <property type="match status" value="1"/>
</dbReference>
<reference evidence="4 5" key="1">
    <citation type="submission" date="2020-08" db="EMBL/GenBank/DDBJ databases">
        <title>Genomic Encyclopedia of Archaeal and Bacterial Type Strains, Phase II (KMG-II): from individual species to whole genera.</title>
        <authorList>
            <person name="Goeker M."/>
        </authorList>
    </citation>
    <scope>NUCLEOTIDE SEQUENCE [LARGE SCALE GENOMIC DNA]</scope>
    <source>
        <strain evidence="4 5">DSM 23288</strain>
    </source>
</reference>
<keyword evidence="5" id="KW-1185">Reference proteome</keyword>
<dbReference type="RefSeq" id="WP_183345835.1">
    <property type="nucleotide sequence ID" value="NZ_JACHNU010000011.1"/>
</dbReference>
<dbReference type="Proteomes" id="UP000585272">
    <property type="component" value="Unassembled WGS sequence"/>
</dbReference>
<sequence length="173" mass="18246">MTTEDQHDDRLQPLTPQAFRDVIGHFASGVTVITTSVGETLHGTTASAVASLSLEPPMLLICMNRSSATGQAVAASGAFAVNILGEGDDELARRFAARGGDKFAGVDVSLGDHGQPLLVDALAQLVCRVTQTVEAATHVVFFAEVHEATARPGHPLAYYRGKFGRLAFDDLAQ</sequence>
<comment type="similarity">
    <text evidence="1">Belongs to the non-flavoprotein flavin reductase family.</text>
</comment>
<dbReference type="PANTHER" id="PTHR30466:SF11">
    <property type="entry name" value="FLAVIN-DEPENDENT MONOOXYGENASE, REDUCTASE SUBUNIT HSAB"/>
    <property type="match status" value="1"/>
</dbReference>
<dbReference type="PANTHER" id="PTHR30466">
    <property type="entry name" value="FLAVIN REDUCTASE"/>
    <property type="match status" value="1"/>
</dbReference>
<evidence type="ECO:0000313" key="4">
    <source>
        <dbReference type="EMBL" id="MBB4665157.1"/>
    </source>
</evidence>
<organism evidence="4 5">
    <name type="scientific">Conexibacter arvalis</name>
    <dbReference type="NCBI Taxonomy" id="912552"/>
    <lineage>
        <taxon>Bacteria</taxon>
        <taxon>Bacillati</taxon>
        <taxon>Actinomycetota</taxon>
        <taxon>Thermoleophilia</taxon>
        <taxon>Solirubrobacterales</taxon>
        <taxon>Conexibacteraceae</taxon>
        <taxon>Conexibacter</taxon>
    </lineage>
</organism>
<dbReference type="GO" id="GO:0042602">
    <property type="term" value="F:riboflavin reductase (NADPH) activity"/>
    <property type="evidence" value="ECO:0007669"/>
    <property type="project" value="TreeGrafter"/>
</dbReference>
<dbReference type="Gene3D" id="2.30.110.10">
    <property type="entry name" value="Electron Transport, Fmn-binding Protein, Chain A"/>
    <property type="match status" value="1"/>
</dbReference>
<dbReference type="EMBL" id="JACHNU010000011">
    <property type="protein sequence ID" value="MBB4665157.1"/>
    <property type="molecule type" value="Genomic_DNA"/>
</dbReference>
<evidence type="ECO:0000256" key="2">
    <source>
        <dbReference type="ARBA" id="ARBA00023002"/>
    </source>
</evidence>
<protein>
    <submittedName>
        <fullName evidence="4">Flavin reductase (DIM6/NTAB) family NADH-FMN oxidoreductase RutF</fullName>
    </submittedName>
</protein>
<evidence type="ECO:0000256" key="1">
    <source>
        <dbReference type="ARBA" id="ARBA00008898"/>
    </source>
</evidence>
<keyword evidence="2" id="KW-0560">Oxidoreductase</keyword>
<comment type="caution">
    <text evidence="4">The sequence shown here is derived from an EMBL/GenBank/DDBJ whole genome shotgun (WGS) entry which is preliminary data.</text>
</comment>
<dbReference type="InterPro" id="IPR002563">
    <property type="entry name" value="Flavin_Rdtase-like_dom"/>
</dbReference>
<proteinExistence type="inferred from homology"/>
<dbReference type="GO" id="GO:0010181">
    <property type="term" value="F:FMN binding"/>
    <property type="evidence" value="ECO:0007669"/>
    <property type="project" value="InterPro"/>
</dbReference>
<dbReference type="SUPFAM" id="SSF50475">
    <property type="entry name" value="FMN-binding split barrel"/>
    <property type="match status" value="1"/>
</dbReference>
<dbReference type="InterPro" id="IPR050268">
    <property type="entry name" value="NADH-dep_flavin_reductase"/>
</dbReference>
<gene>
    <name evidence="4" type="ORF">BDZ31_004778</name>
</gene>
<dbReference type="Pfam" id="PF01613">
    <property type="entry name" value="Flavin_Reduct"/>
    <property type="match status" value="1"/>
</dbReference>
<dbReference type="InterPro" id="IPR012349">
    <property type="entry name" value="Split_barrel_FMN-bd"/>
</dbReference>